<evidence type="ECO:0000256" key="1">
    <source>
        <dbReference type="SAM" id="MobiDB-lite"/>
    </source>
</evidence>
<keyword evidence="3" id="KW-1185">Reference proteome</keyword>
<proteinExistence type="predicted"/>
<protein>
    <submittedName>
        <fullName evidence="2">Uncharacterized protein</fullName>
    </submittedName>
</protein>
<sequence>MLTGGERRPGAGAARGAARRARRAAAAAWSRGGRGWPRPPVPREPRAGCAPEHDRQRHGARGAVSMSRQQRRRGLWGPAAQRGAARGPAPPRAAPPGWALAGARAHN</sequence>
<name>A0A2V0PH47_9CHLO</name>
<evidence type="ECO:0000313" key="2">
    <source>
        <dbReference type="EMBL" id="GBF97243.1"/>
    </source>
</evidence>
<dbReference type="Proteomes" id="UP000247498">
    <property type="component" value="Unassembled WGS sequence"/>
</dbReference>
<feature type="compositionally biased region" description="Basic and acidic residues" evidence="1">
    <location>
        <begin position="41"/>
        <end position="57"/>
    </location>
</feature>
<dbReference type="AlphaFoldDB" id="A0A2V0PH47"/>
<gene>
    <name evidence="2" type="ORF">Rsub_09934</name>
</gene>
<feature type="region of interest" description="Disordered" evidence="1">
    <location>
        <begin position="1"/>
        <end position="107"/>
    </location>
</feature>
<feature type="compositionally biased region" description="Low complexity" evidence="1">
    <location>
        <begin position="95"/>
        <end position="107"/>
    </location>
</feature>
<organism evidence="2 3">
    <name type="scientific">Raphidocelis subcapitata</name>
    <dbReference type="NCBI Taxonomy" id="307507"/>
    <lineage>
        <taxon>Eukaryota</taxon>
        <taxon>Viridiplantae</taxon>
        <taxon>Chlorophyta</taxon>
        <taxon>core chlorophytes</taxon>
        <taxon>Chlorophyceae</taxon>
        <taxon>CS clade</taxon>
        <taxon>Sphaeropleales</taxon>
        <taxon>Selenastraceae</taxon>
        <taxon>Raphidocelis</taxon>
    </lineage>
</organism>
<accession>A0A2V0PH47</accession>
<evidence type="ECO:0000313" key="3">
    <source>
        <dbReference type="Proteomes" id="UP000247498"/>
    </source>
</evidence>
<feature type="compositionally biased region" description="Low complexity" evidence="1">
    <location>
        <begin position="77"/>
        <end position="87"/>
    </location>
</feature>
<dbReference type="InParanoid" id="A0A2V0PH47"/>
<comment type="caution">
    <text evidence="2">The sequence shown here is derived from an EMBL/GenBank/DDBJ whole genome shotgun (WGS) entry which is preliminary data.</text>
</comment>
<dbReference type="EMBL" id="BDRX01000095">
    <property type="protein sequence ID" value="GBF97243.1"/>
    <property type="molecule type" value="Genomic_DNA"/>
</dbReference>
<reference evidence="2 3" key="1">
    <citation type="journal article" date="2018" name="Sci. Rep.">
        <title>Raphidocelis subcapitata (=Pseudokirchneriella subcapitata) provides an insight into genome evolution and environmental adaptations in the Sphaeropleales.</title>
        <authorList>
            <person name="Suzuki S."/>
            <person name="Yamaguchi H."/>
            <person name="Nakajima N."/>
            <person name="Kawachi M."/>
        </authorList>
    </citation>
    <scope>NUCLEOTIDE SEQUENCE [LARGE SCALE GENOMIC DNA]</scope>
    <source>
        <strain evidence="2 3">NIES-35</strain>
    </source>
</reference>